<organism evidence="1 2">
    <name type="scientific">Liquidambar formosana</name>
    <name type="common">Formosan gum</name>
    <dbReference type="NCBI Taxonomy" id="63359"/>
    <lineage>
        <taxon>Eukaryota</taxon>
        <taxon>Viridiplantae</taxon>
        <taxon>Streptophyta</taxon>
        <taxon>Embryophyta</taxon>
        <taxon>Tracheophyta</taxon>
        <taxon>Spermatophyta</taxon>
        <taxon>Magnoliopsida</taxon>
        <taxon>eudicotyledons</taxon>
        <taxon>Gunneridae</taxon>
        <taxon>Pentapetalae</taxon>
        <taxon>Saxifragales</taxon>
        <taxon>Altingiaceae</taxon>
        <taxon>Liquidambar</taxon>
    </lineage>
</organism>
<proteinExistence type="predicted"/>
<dbReference type="Proteomes" id="UP001415857">
    <property type="component" value="Unassembled WGS sequence"/>
</dbReference>
<reference evidence="1 2" key="1">
    <citation type="journal article" date="2024" name="Plant J.">
        <title>Genome sequences and population genomics reveal climatic adaptation and genomic divergence between two closely related sweetgum species.</title>
        <authorList>
            <person name="Xu W.Q."/>
            <person name="Ren C.Q."/>
            <person name="Zhang X.Y."/>
            <person name="Comes H.P."/>
            <person name="Liu X.H."/>
            <person name="Li Y.G."/>
            <person name="Kettle C.J."/>
            <person name="Jalonen R."/>
            <person name="Gaisberger H."/>
            <person name="Ma Y.Z."/>
            <person name="Qiu Y.X."/>
        </authorList>
    </citation>
    <scope>NUCLEOTIDE SEQUENCE [LARGE SCALE GENOMIC DNA]</scope>
    <source>
        <strain evidence="1">Hangzhou</strain>
    </source>
</reference>
<keyword evidence="2" id="KW-1185">Reference proteome</keyword>
<comment type="caution">
    <text evidence="1">The sequence shown here is derived from an EMBL/GenBank/DDBJ whole genome shotgun (WGS) entry which is preliminary data.</text>
</comment>
<sequence length="119" mass="13425">MNLPCNGVVKKSILRPRKSTFPVTATGGGEWCHKATKNEEETLLENKSSDFRSFSKTPTKVKEVKIKITKKQLEELLGKVDVQGLSVQQVLAQLMSVSDRYESHQRSWRPALKSIPEVN</sequence>
<dbReference type="EMBL" id="JBBPBK010000015">
    <property type="protein sequence ID" value="KAK9269414.1"/>
    <property type="molecule type" value="Genomic_DNA"/>
</dbReference>
<evidence type="ECO:0000313" key="2">
    <source>
        <dbReference type="Proteomes" id="UP001415857"/>
    </source>
</evidence>
<dbReference type="PANTHER" id="PTHR33647:SF5">
    <property type="entry name" value="OS01G0793900 PROTEIN"/>
    <property type="match status" value="1"/>
</dbReference>
<gene>
    <name evidence="1" type="ORF">L1049_001187</name>
</gene>
<dbReference type="PANTHER" id="PTHR33647">
    <property type="entry name" value="OS01G0793900 PROTEIN"/>
    <property type="match status" value="1"/>
</dbReference>
<accession>A0AAP0R606</accession>
<evidence type="ECO:0000313" key="1">
    <source>
        <dbReference type="EMBL" id="KAK9269414.1"/>
    </source>
</evidence>
<dbReference type="AlphaFoldDB" id="A0AAP0R606"/>
<name>A0AAP0R606_LIQFO</name>
<protein>
    <submittedName>
        <fullName evidence="1">Uncharacterized protein</fullName>
    </submittedName>
</protein>